<name>A0A9Q4B465_SALAG</name>
<dbReference type="CDD" id="cd14748">
    <property type="entry name" value="PBP2_UgpB"/>
    <property type="match status" value="1"/>
</dbReference>
<sequence>MKKMTKCVFTFAFMLTVATGCQTNDEEEATANEPATEQEENNDSNMETNEQDDVIEIEFWHAMGGGLGDTLEALISDYNASQSDYHITPEYQGSYEELLTQFRTVGGTDTAPGLIQMFEVGTKYMIESDYIIPVQEWINRDNYNITQLEENILSYYMVDDQLYSMPFNSSTPALFYNKEMFEEVGLDPENPPSTFSEVAEAAELLTNDDTYGFSMLGHGWFFEQLISTQGADYVDEENGREGDANEALFGGEEGLRAFEWLANMNDSEVFNYYGRDWDDLRAAFQTENVAMYMDSSAGTKEMVDNASFEVGVAYMPHADEVERHGVVIGGASVWMGSGISDEQQEAAWDFMKWFNEPEVQAEWHVNTGYFSTNPDAYEEAIVHEEHEKYPQLTVPIAQLQDTIPSSATQGALITVFPESREQVVTSLEALYQGTSPEEALKQAVEGTNRAIDVAKRASE</sequence>
<comment type="similarity">
    <text evidence="2">Belongs to the bacterial solute-binding protein 1 family.</text>
</comment>
<keyword evidence="5" id="KW-0574">Periplasm</keyword>
<dbReference type="Gene3D" id="3.40.190.10">
    <property type="entry name" value="Periplasmic binding protein-like II"/>
    <property type="match status" value="2"/>
</dbReference>
<dbReference type="PROSITE" id="PS51257">
    <property type="entry name" value="PROKAR_LIPOPROTEIN"/>
    <property type="match status" value="1"/>
</dbReference>
<reference evidence="8" key="1">
    <citation type="submission" date="2020-06" db="EMBL/GenBank/DDBJ databases">
        <title>Insight into the genomes of haloalkaliphilic bacilli from Kenyan soda lakes.</title>
        <authorList>
            <person name="Mwirichia R."/>
            <person name="Villamizar G.C."/>
            <person name="Poehlein A."/>
            <person name="Mugweru J."/>
            <person name="Kipnyargis A."/>
            <person name="Kiplimo D."/>
            <person name="Orwa P."/>
            <person name="Daniel R."/>
        </authorList>
    </citation>
    <scope>NUCLEOTIDE SEQUENCE</scope>
    <source>
        <strain evidence="8">B1096_S55</strain>
    </source>
</reference>
<keyword evidence="9" id="KW-1185">Reference proteome</keyword>
<dbReference type="InterPro" id="IPR006059">
    <property type="entry name" value="SBP"/>
</dbReference>
<dbReference type="GO" id="GO:0030313">
    <property type="term" value="C:cell envelope"/>
    <property type="evidence" value="ECO:0007669"/>
    <property type="project" value="UniProtKB-SubCell"/>
</dbReference>
<evidence type="ECO:0000256" key="4">
    <source>
        <dbReference type="ARBA" id="ARBA00022729"/>
    </source>
</evidence>
<evidence type="ECO:0000256" key="1">
    <source>
        <dbReference type="ARBA" id="ARBA00004196"/>
    </source>
</evidence>
<dbReference type="Pfam" id="PF13416">
    <property type="entry name" value="SBP_bac_8"/>
    <property type="match status" value="1"/>
</dbReference>
<accession>A0A9Q4B465</accession>
<organism evidence="8 9">
    <name type="scientific">Salipaludibacillus agaradhaerens</name>
    <name type="common">Bacillus agaradhaerens</name>
    <dbReference type="NCBI Taxonomy" id="76935"/>
    <lineage>
        <taxon>Bacteria</taxon>
        <taxon>Bacillati</taxon>
        <taxon>Bacillota</taxon>
        <taxon>Bacilli</taxon>
        <taxon>Bacillales</taxon>
        <taxon>Bacillaceae</taxon>
    </lineage>
</organism>
<proteinExistence type="inferred from homology"/>
<evidence type="ECO:0000256" key="7">
    <source>
        <dbReference type="SAM" id="SignalP"/>
    </source>
</evidence>
<evidence type="ECO:0000256" key="3">
    <source>
        <dbReference type="ARBA" id="ARBA00022448"/>
    </source>
</evidence>
<evidence type="ECO:0000313" key="8">
    <source>
        <dbReference type="EMBL" id="MCR6097820.1"/>
    </source>
</evidence>
<dbReference type="Proteomes" id="UP001057753">
    <property type="component" value="Unassembled WGS sequence"/>
</dbReference>
<comment type="caution">
    <text evidence="8">The sequence shown here is derived from an EMBL/GenBank/DDBJ whole genome shotgun (WGS) entry which is preliminary data.</text>
</comment>
<feature type="signal peptide" evidence="7">
    <location>
        <begin position="1"/>
        <end position="23"/>
    </location>
</feature>
<feature type="region of interest" description="Disordered" evidence="6">
    <location>
        <begin position="25"/>
        <end position="47"/>
    </location>
</feature>
<evidence type="ECO:0000256" key="5">
    <source>
        <dbReference type="ARBA" id="ARBA00022764"/>
    </source>
</evidence>
<dbReference type="AlphaFoldDB" id="A0A9Q4B465"/>
<dbReference type="RefSeq" id="WP_257822191.1">
    <property type="nucleotide sequence ID" value="NZ_JABXYM010000001.1"/>
</dbReference>
<evidence type="ECO:0000313" key="9">
    <source>
        <dbReference type="Proteomes" id="UP001057753"/>
    </source>
</evidence>
<evidence type="ECO:0000256" key="6">
    <source>
        <dbReference type="SAM" id="MobiDB-lite"/>
    </source>
</evidence>
<keyword evidence="4 7" id="KW-0732">Signal</keyword>
<feature type="chain" id="PRO_5040310979" evidence="7">
    <location>
        <begin position="24"/>
        <end position="459"/>
    </location>
</feature>
<protein>
    <submittedName>
        <fullName evidence="8">ABC transporter substrate-binding protein</fullName>
    </submittedName>
</protein>
<dbReference type="PROSITE" id="PS01037">
    <property type="entry name" value="SBP_BACTERIAL_1"/>
    <property type="match status" value="1"/>
</dbReference>
<evidence type="ECO:0000256" key="2">
    <source>
        <dbReference type="ARBA" id="ARBA00008520"/>
    </source>
</evidence>
<dbReference type="SUPFAM" id="SSF53850">
    <property type="entry name" value="Periplasmic binding protein-like II"/>
    <property type="match status" value="1"/>
</dbReference>
<dbReference type="EMBL" id="JABXYM010000001">
    <property type="protein sequence ID" value="MCR6097820.1"/>
    <property type="molecule type" value="Genomic_DNA"/>
</dbReference>
<feature type="compositionally biased region" description="Acidic residues" evidence="6">
    <location>
        <begin position="25"/>
        <end position="42"/>
    </location>
</feature>
<dbReference type="PANTHER" id="PTHR43649">
    <property type="entry name" value="ARABINOSE-BINDING PROTEIN-RELATED"/>
    <property type="match status" value="1"/>
</dbReference>
<dbReference type="InterPro" id="IPR006061">
    <property type="entry name" value="SBP_1_CS"/>
</dbReference>
<dbReference type="GO" id="GO:0055085">
    <property type="term" value="P:transmembrane transport"/>
    <property type="evidence" value="ECO:0007669"/>
    <property type="project" value="InterPro"/>
</dbReference>
<dbReference type="PANTHER" id="PTHR43649:SF31">
    <property type="entry name" value="SN-GLYCEROL-3-PHOSPHATE-BINDING PERIPLASMIC PROTEIN UGPB"/>
    <property type="match status" value="1"/>
</dbReference>
<comment type="subcellular location">
    <subcellularLocation>
        <location evidence="1">Cell envelope</location>
    </subcellularLocation>
</comment>
<dbReference type="InterPro" id="IPR050490">
    <property type="entry name" value="Bact_solute-bd_prot1"/>
</dbReference>
<keyword evidence="3" id="KW-0813">Transport</keyword>
<gene>
    <name evidence="8" type="ORF">HXA33_14885</name>
</gene>